<evidence type="ECO:0000313" key="2">
    <source>
        <dbReference type="EMBL" id="BAM07053.1"/>
    </source>
</evidence>
<accession>I0IP54</accession>
<dbReference type="KEGG" id="lfc:LFE_1370"/>
<dbReference type="OrthoDB" id="9784101at2"/>
<sequence length="194" mass="21914">MAHVFNPSLLHRLDDPKRQEYQNPQSLIEKMHPVANTSLLDFGAGAGYFTFPIARAFPENNPVHVVDIQKEMLDHLIKRSKEQELSARMEPHLLEAFPLSISDGSVGLAWMVNVFHEIDDRKTSLSEIFRVLAPGGSLFIVDWKPEETPMGPPLSERVPEVGIITSLLEAGFSLIRSWEIYSMHLVIEAQKSQD</sequence>
<dbReference type="CDD" id="cd02440">
    <property type="entry name" value="AdoMet_MTases"/>
    <property type="match status" value="1"/>
</dbReference>
<keyword evidence="2" id="KW-0808">Transferase</keyword>
<dbReference type="AlphaFoldDB" id="I0IP54"/>
<dbReference type="PATRIC" id="fig|1162668.3.peg.1623"/>
<reference evidence="3" key="2">
    <citation type="submission" date="2012-03" db="EMBL/GenBank/DDBJ databases">
        <title>The complete genome sequence of the pioneer microbe on fresh volcanic deposit, Leptospirillum ferrooxidans strain C2-3.</title>
        <authorList>
            <person name="Fujimura R."/>
            <person name="Sato Y."/>
            <person name="Nishizawa T."/>
            <person name="Nanba K."/>
            <person name="Oshima K."/>
            <person name="Hattori M."/>
            <person name="Kamijo T."/>
            <person name="Ohta H."/>
        </authorList>
    </citation>
    <scope>NUCLEOTIDE SEQUENCE [LARGE SCALE GENOMIC DNA]</scope>
    <source>
        <strain evidence="3">C2-3</strain>
    </source>
</reference>
<dbReference type="SUPFAM" id="SSF53335">
    <property type="entry name" value="S-adenosyl-L-methionine-dependent methyltransferases"/>
    <property type="match status" value="1"/>
</dbReference>
<feature type="domain" description="Methyltransferase" evidence="1">
    <location>
        <begin position="40"/>
        <end position="136"/>
    </location>
</feature>
<keyword evidence="2" id="KW-0489">Methyltransferase</keyword>
<name>I0IP54_LEPFC</name>
<dbReference type="PANTHER" id="PTHR43591">
    <property type="entry name" value="METHYLTRANSFERASE"/>
    <property type="match status" value="1"/>
</dbReference>
<evidence type="ECO:0000259" key="1">
    <source>
        <dbReference type="Pfam" id="PF13649"/>
    </source>
</evidence>
<dbReference type="RefSeq" id="WP_014449541.1">
    <property type="nucleotide sequence ID" value="NC_017094.1"/>
</dbReference>
<evidence type="ECO:0000313" key="3">
    <source>
        <dbReference type="Proteomes" id="UP000007382"/>
    </source>
</evidence>
<dbReference type="Gene3D" id="3.40.50.150">
    <property type="entry name" value="Vaccinia Virus protein VP39"/>
    <property type="match status" value="1"/>
</dbReference>
<keyword evidence="3" id="KW-1185">Reference proteome</keyword>
<dbReference type="HOGENOM" id="CLU_037990_16_1_0"/>
<protein>
    <submittedName>
        <fullName evidence="2">Putative SAM-dependent methyltransferase</fullName>
    </submittedName>
</protein>
<dbReference type="Proteomes" id="UP000007382">
    <property type="component" value="Chromosome"/>
</dbReference>
<dbReference type="STRING" id="1162668.LFE_1370"/>
<proteinExistence type="predicted"/>
<dbReference type="eggNOG" id="COG2226">
    <property type="taxonomic scope" value="Bacteria"/>
</dbReference>
<dbReference type="PANTHER" id="PTHR43591:SF110">
    <property type="entry name" value="RHODANESE DOMAIN-CONTAINING PROTEIN"/>
    <property type="match status" value="1"/>
</dbReference>
<dbReference type="EMBL" id="AP012342">
    <property type="protein sequence ID" value="BAM07053.1"/>
    <property type="molecule type" value="Genomic_DNA"/>
</dbReference>
<dbReference type="InterPro" id="IPR029063">
    <property type="entry name" value="SAM-dependent_MTases_sf"/>
</dbReference>
<dbReference type="InterPro" id="IPR041698">
    <property type="entry name" value="Methyltransf_25"/>
</dbReference>
<organism evidence="2 3">
    <name type="scientific">Leptospirillum ferrooxidans (strain C2-3)</name>
    <dbReference type="NCBI Taxonomy" id="1162668"/>
    <lineage>
        <taxon>Bacteria</taxon>
        <taxon>Pseudomonadati</taxon>
        <taxon>Nitrospirota</taxon>
        <taxon>Nitrospiria</taxon>
        <taxon>Nitrospirales</taxon>
        <taxon>Nitrospiraceae</taxon>
        <taxon>Leptospirillum</taxon>
    </lineage>
</organism>
<gene>
    <name evidence="2" type="ordered locus">LFE_1370</name>
</gene>
<dbReference type="Pfam" id="PF13649">
    <property type="entry name" value="Methyltransf_25"/>
    <property type="match status" value="1"/>
</dbReference>
<reference evidence="2 3" key="1">
    <citation type="journal article" date="2012" name="J. Bacteriol.">
        <title>Complete Genome Sequence of Leptospirillum ferrooxidans Strain C2-3, Isolated from a Fresh Volcanic Ash Deposit on the Island of Miyake, Japan.</title>
        <authorList>
            <person name="Fujimura R."/>
            <person name="Sato Y."/>
            <person name="Nishizawa T."/>
            <person name="Oshima K."/>
            <person name="Kim S.-W."/>
            <person name="Hattori M."/>
            <person name="Kamijo T."/>
            <person name="Ohta H."/>
        </authorList>
    </citation>
    <scope>NUCLEOTIDE SEQUENCE [LARGE SCALE GENOMIC DNA]</scope>
    <source>
        <strain evidence="2 3">C2-3</strain>
    </source>
</reference>
<dbReference type="GO" id="GO:0032259">
    <property type="term" value="P:methylation"/>
    <property type="evidence" value="ECO:0007669"/>
    <property type="project" value="UniProtKB-KW"/>
</dbReference>
<dbReference type="GO" id="GO:0008168">
    <property type="term" value="F:methyltransferase activity"/>
    <property type="evidence" value="ECO:0007669"/>
    <property type="project" value="UniProtKB-KW"/>
</dbReference>